<dbReference type="EMBL" id="JAFEMO010000014">
    <property type="protein sequence ID" value="KAH7547977.1"/>
    <property type="molecule type" value="Genomic_DNA"/>
</dbReference>
<accession>A0ABQ8H3V8</accession>
<reference evidence="1 2" key="1">
    <citation type="submission" date="2021-02" db="EMBL/GenBank/DDBJ databases">
        <title>Plant Genome Project.</title>
        <authorList>
            <person name="Zhang R.-G."/>
        </authorList>
    </citation>
    <scope>NUCLEOTIDE SEQUENCE [LARGE SCALE GENOMIC DNA]</scope>
    <source>
        <tissue evidence="1">Leaves</tissue>
    </source>
</reference>
<dbReference type="Proteomes" id="UP000827721">
    <property type="component" value="Unassembled WGS sequence"/>
</dbReference>
<sequence length="98" mass="11028">MAQSHSFAEIVGLEALQADLLAEKGSYEELVEEKLKDVIPTWHCSSTNNSTACNSNFDICKLFKSEWAWDENPSKTIVSEWDLQCSNALLRGLPAYLF</sequence>
<evidence type="ECO:0000313" key="2">
    <source>
        <dbReference type="Proteomes" id="UP000827721"/>
    </source>
</evidence>
<evidence type="ECO:0000313" key="1">
    <source>
        <dbReference type="EMBL" id="KAH7547977.1"/>
    </source>
</evidence>
<organism evidence="1 2">
    <name type="scientific">Xanthoceras sorbifolium</name>
    <dbReference type="NCBI Taxonomy" id="99658"/>
    <lineage>
        <taxon>Eukaryota</taxon>
        <taxon>Viridiplantae</taxon>
        <taxon>Streptophyta</taxon>
        <taxon>Embryophyta</taxon>
        <taxon>Tracheophyta</taxon>
        <taxon>Spermatophyta</taxon>
        <taxon>Magnoliopsida</taxon>
        <taxon>eudicotyledons</taxon>
        <taxon>Gunneridae</taxon>
        <taxon>Pentapetalae</taxon>
        <taxon>rosids</taxon>
        <taxon>malvids</taxon>
        <taxon>Sapindales</taxon>
        <taxon>Sapindaceae</taxon>
        <taxon>Xanthoceroideae</taxon>
        <taxon>Xanthoceras</taxon>
    </lineage>
</organism>
<proteinExistence type="predicted"/>
<name>A0ABQ8H3V8_9ROSI</name>
<protein>
    <submittedName>
        <fullName evidence="1">Uncharacterized protein</fullName>
    </submittedName>
</protein>
<gene>
    <name evidence="1" type="ORF">JRO89_XS14G0046600</name>
</gene>
<comment type="caution">
    <text evidence="1">The sequence shown here is derived from an EMBL/GenBank/DDBJ whole genome shotgun (WGS) entry which is preliminary data.</text>
</comment>
<keyword evidence="2" id="KW-1185">Reference proteome</keyword>